<reference evidence="2 3" key="1">
    <citation type="submission" date="2019-03" db="EMBL/GenBank/DDBJ databases">
        <title>Genomic Encyclopedia of Type Strains, Phase IV (KMG-IV): sequencing the most valuable type-strain genomes for metagenomic binning, comparative biology and taxonomic classification.</title>
        <authorList>
            <person name="Goeker M."/>
        </authorList>
    </citation>
    <scope>NUCLEOTIDE SEQUENCE [LARGE SCALE GENOMIC DNA]</scope>
    <source>
        <strain evidence="2 3">DSM 1837</strain>
    </source>
</reference>
<dbReference type="SMART" id="SM00901">
    <property type="entry name" value="FRG"/>
    <property type="match status" value="1"/>
</dbReference>
<comment type="caution">
    <text evidence="2">The sequence shown here is derived from an EMBL/GenBank/DDBJ whole genome shotgun (WGS) entry which is preliminary data.</text>
</comment>
<evidence type="ECO:0000259" key="1">
    <source>
        <dbReference type="SMART" id="SM00901"/>
    </source>
</evidence>
<dbReference type="OrthoDB" id="9816036at2"/>
<dbReference type="Proteomes" id="UP000295182">
    <property type="component" value="Unassembled WGS sequence"/>
</dbReference>
<keyword evidence="3" id="KW-1185">Reference proteome</keyword>
<dbReference type="InterPro" id="IPR014966">
    <property type="entry name" value="FRG-dom"/>
</dbReference>
<dbReference type="RefSeq" id="WP_119013136.1">
    <property type="nucleotide sequence ID" value="NZ_QXNC01000013.1"/>
</dbReference>
<dbReference type="AlphaFoldDB" id="A0A4V2SJX4"/>
<organism evidence="2 3">
    <name type="scientific">Simplicispira metamorpha</name>
    <dbReference type="NCBI Taxonomy" id="80881"/>
    <lineage>
        <taxon>Bacteria</taxon>
        <taxon>Pseudomonadati</taxon>
        <taxon>Pseudomonadota</taxon>
        <taxon>Betaproteobacteria</taxon>
        <taxon>Burkholderiales</taxon>
        <taxon>Comamonadaceae</taxon>
        <taxon>Simplicispira</taxon>
    </lineage>
</organism>
<sequence length="284" mass="31810">MPLSKLKIKNATYLKDLSGIDVLHADEPHALVMAAGYLKFTLAKNKSEGIYFRGQRKIYESLSPTLYRDTPSIKVQNAKHAALSKLVQRFVDSGNIFGSFGDYAHEALLQHYGISTTWMDLVDNVWVALWFACHQAMSVGKRGEFVHFERRLPSSSNPYAYLLLIAANINHRSRDKPGYYHGDQTELVDLRMAAPSVFLRPHAQHGLLFRRKGDITGRALDYSSQLRGVIRVDLAKALDWLGSGKMVNTHSLFPPPFYDNGYQLLLTCGVEGDRTTGTISHIGA</sequence>
<gene>
    <name evidence="2" type="ORF">EV674_11343</name>
</gene>
<name>A0A4V2SJX4_9BURK</name>
<accession>A0A4V2SJX4</accession>
<feature type="domain" description="FRG" evidence="1">
    <location>
        <begin position="46"/>
        <end position="146"/>
    </location>
</feature>
<evidence type="ECO:0000313" key="3">
    <source>
        <dbReference type="Proteomes" id="UP000295182"/>
    </source>
</evidence>
<dbReference type="EMBL" id="SLXH01000013">
    <property type="protein sequence ID" value="TCP17276.1"/>
    <property type="molecule type" value="Genomic_DNA"/>
</dbReference>
<dbReference type="Pfam" id="PF08867">
    <property type="entry name" value="FRG"/>
    <property type="match status" value="1"/>
</dbReference>
<proteinExistence type="predicted"/>
<evidence type="ECO:0000313" key="2">
    <source>
        <dbReference type="EMBL" id="TCP17276.1"/>
    </source>
</evidence>
<protein>
    <submittedName>
        <fullName evidence="2">FRG domain-containing protein</fullName>
    </submittedName>
</protein>